<dbReference type="InterPro" id="IPR051223">
    <property type="entry name" value="Polycystin"/>
</dbReference>
<comment type="subcellular location">
    <subcellularLocation>
        <location evidence="1">Membrane</location>
        <topology evidence="1">Multi-pass membrane protein</topology>
    </subcellularLocation>
</comment>
<feature type="region of interest" description="Disordered" evidence="7">
    <location>
        <begin position="1678"/>
        <end position="1698"/>
    </location>
</feature>
<evidence type="ECO:0000313" key="12">
    <source>
        <dbReference type="Proteomes" id="UP000050525"/>
    </source>
</evidence>
<feature type="transmembrane region" description="Helical" evidence="8">
    <location>
        <begin position="1864"/>
        <end position="1886"/>
    </location>
</feature>
<feature type="transmembrane region" description="Helical" evidence="8">
    <location>
        <begin position="1615"/>
        <end position="1635"/>
    </location>
</feature>
<dbReference type="PRINTS" id="PR01995">
    <property type="entry name" value="UPF0595"/>
</dbReference>
<keyword evidence="11" id="KW-0675">Receptor</keyword>
<dbReference type="InterPro" id="IPR002859">
    <property type="entry name" value="PKD/REJ-like"/>
</dbReference>
<comment type="caution">
    <text evidence="11">The sequence shown here is derived from an EMBL/GenBank/DDBJ whole genome shotgun (WGS) entry which is preliminary data.</text>
</comment>
<dbReference type="InterPro" id="IPR036392">
    <property type="entry name" value="PLAT/LH2_dom_sf"/>
</dbReference>
<feature type="transmembrane region" description="Helical" evidence="8">
    <location>
        <begin position="1961"/>
        <end position="1983"/>
    </location>
</feature>
<dbReference type="Pfam" id="PF01477">
    <property type="entry name" value="PLAT"/>
    <property type="match status" value="1"/>
</dbReference>
<dbReference type="GO" id="GO:0050982">
    <property type="term" value="P:detection of mechanical stimulus"/>
    <property type="evidence" value="ECO:0007669"/>
    <property type="project" value="TreeGrafter"/>
</dbReference>
<comment type="caution">
    <text evidence="6">Lacks conserved residue(s) required for the propagation of feature annotation.</text>
</comment>
<dbReference type="SMART" id="SM00308">
    <property type="entry name" value="LH2"/>
    <property type="match status" value="1"/>
</dbReference>
<evidence type="ECO:0000256" key="1">
    <source>
        <dbReference type="ARBA" id="ARBA00004141"/>
    </source>
</evidence>
<evidence type="ECO:0000256" key="5">
    <source>
        <dbReference type="ARBA" id="ARBA00023136"/>
    </source>
</evidence>
<feature type="region of interest" description="Disordered" evidence="7">
    <location>
        <begin position="1718"/>
        <end position="1753"/>
    </location>
</feature>
<dbReference type="EMBL" id="AKHW03000678">
    <property type="protein sequence ID" value="KYO44768.1"/>
    <property type="molecule type" value="Genomic_DNA"/>
</dbReference>
<sequence>MCLHRNLSIEVSGQDVRLFLLWPQGLPIQEWQPVQLGWCARLKSSRWHYRFSSHGSSPPALLIPSNQHREPPPASAYPRVEMHHACASYYSYHLTLRYHRPGLYIVSVSIEQGPPVRLSLSLRVEPALLHVLSIHPKMLSVSQQPLSLSWELQTLGPRTLAYSLLDVQGTGNWSTSYNPFARQSNFCALPTSRKLGKMLITSIYFHVDGDWLGELEGELSFSGATLSLKTSSQTPVYITLNPKTTKMSIYILSQAHGLYYITQENEAGAPNNGSSIHYVLFQQQNFSYLLTVEFVKLQCYKFNMHLYLNRQGALFRSLVDRDIEVHVFNSTPSFLQTSIYIVWFIPVQHPMLQCEWTFNLQVFGSKKEHLIQNSTYTYNDHVKNAAHFVRRSVLPFNPARYTGFVARVNCIRNGLAPAVLKVTVNNYASKVIESLVSCQRRTCSLQTVQIKKPDLPVPVIRGRREVLLTLFVIIQSNCTGSLVTNPLWQIYAVPDMTTEPDLTNPVDTPMIRNKNMVFLPIPKHSLDTGLYLITFSVNVTSIVTSQVLSGSDRVYVQIESGDLVANIRGGSFRTVGYSDEWTLDGSSSSDPDSSTGLEGITFTWYCSKHEVDYVNMQLSASGACHPDQVDLKWINSSGPIQTILPETLPGNARYHFRLMIEKGDRNSSADQTVSVQSGRPPRLNVVCLENCGRIVIPTDRFTLSGKCLNCRTTSRLVYRWSLLSESLTEKRFDWASKTSTGRFTAYLSINALSFIDIADQSYTLVLRITTGSGASSVYRYSFYVNSAPKIGRCAINPTEGIAFQTTFIVQCSGFSDRNLPLTYKVIAASDSLKTSKITTLEENSFGTIVYFGYKPKSPPSFLPIGIPFKNYALTIYIQVSDSLGAFSQVSLQATVRDPTENKPPEVVLNELLALTSGSDAPMTSFLETGDFFNAGYLVYMVASLLNDVEDAPDLQVSKAEFRESLLNISIGISTSSIMEVNQVTACISQITEEISEVNAESQRISVNKLSEVGEALKRHRKGNLGSEEAELLTAGVLTGLSNVLRASLNDVNVNAVKQSFSVMEDLADIVLHGKVPGKSETLMESQTWNMTLKKDEKWDVASAFSARKDCQNCFYPTLKQENHSELPVDAVISTVLYEFEENPFPWLGNLSDITTMVTGFKMMGAKANGDIIGIVPEVAEMMIARKDKDSAAFQLTIGPDKTLPQTTGRFAFEVNINSSSIYIQILTQLKVSFEVLLYADFNVIHDSPIASFTASPKFPTSGNKSRSTDCEIQTPNIICLSPALLRDTAPGSGANRWNVSVVLQTSSVTRKQNNDLVKIALFNAECLDLDGVQSQWEEGTCTVGPKTNWERVHCVCKMKPGTRSAGSRMIPGSLKDNIRFLAAKVLVIPNIVDLESSLLENIPRNPVTLLTVALIFLIYCLLAIWATRKDRVDKLSRDRVIVLPDNDPFDKVCFLVTLYTGSRFGAGTTADVFLQLIGQRGISDVHCLQHPNYPFLLRGGTDTVLLTTKNYLGDIYALRVWHNNAGSSPDWFLSRVKVENMYTREYWLFICRKWLALGKKDHLLDRTFVVTNQKAPLVKKDYFLINFANDLIDNHIWFSVFAQVVTGSFNRLQRLSCCLAGLLLTLLINIMFFNVEKNEDYSIEIRYLRSIATGIESALVIIPVQIIITALFKYSQKEPPSQRTEQKPTEESSPFMSENLRNWRERLQKWYLSETSARSASPRSLENPSHSGSPYSSQDIRKEKNQRKSNNWSNCAISEGAANAIAAEEEQVPAESTREPKTRQNLSPNTNFSNNYAEQKGDGSRKERRPLNIPYLRFRKRPEIIFSWWCIYVSWALIIAVAGVSSFFIILYGLSYGYQTSLEWLVASITSFLESVLLFQTLKIVLLSALSAIRPKYCVHIPWSTRENYLEIKLDDVTMDADEMREMHYKLVKARGTKQYQPLEEVETAIMLKREMIKNKAFIFLKDTISHFIFLTLVLNIAYSEENTNSFYYNQVTHKQFSLQLSSVAQLEHIYLWMNNVFLPLIHNDNQPTFLSDSWSKILGLPRMRQERDDRLTMSRDVTMAGPANQEALLSCAAGWAGAGSRGRLGLRSRRWGRTKSFEPNILSRTALKFLGAPREPFSYVTSTQFIRPSLEMDTHKEAQPKGVFECQLCGLTAPYSYYGQKPPNTRSIVLLEESYVMKDPFTPDKDKFLILGSQCSLCTRRVCVGTECSLFYSKRFCLPCVKKNLEEFPLEIQEDLDKKSPTKNLPSL</sequence>
<feature type="transmembrane region" description="Helical" evidence="8">
    <location>
        <begin position="1407"/>
        <end position="1427"/>
    </location>
</feature>
<comment type="similarity">
    <text evidence="2">Belongs to the polycystin family.</text>
</comment>
<dbReference type="InterPro" id="IPR001024">
    <property type="entry name" value="PLAT/LH2_dom"/>
</dbReference>
<proteinExistence type="inferred from homology"/>
<dbReference type="Pfam" id="PF20519">
    <property type="entry name" value="Polycystin_dom"/>
    <property type="match status" value="1"/>
</dbReference>
<evidence type="ECO:0000256" key="7">
    <source>
        <dbReference type="SAM" id="MobiDB-lite"/>
    </source>
</evidence>
<evidence type="ECO:0000256" key="3">
    <source>
        <dbReference type="ARBA" id="ARBA00022692"/>
    </source>
</evidence>
<name>A0A151P6S6_ALLMI</name>
<protein>
    <submittedName>
        <fullName evidence="11">Polycystic kidney disease and receptor for egg jelly-related protein</fullName>
    </submittedName>
</protein>
<evidence type="ECO:0000313" key="11">
    <source>
        <dbReference type="EMBL" id="KYO44768.1"/>
    </source>
</evidence>
<accession>A0A151P6S6</accession>
<keyword evidence="12" id="KW-1185">Reference proteome</keyword>
<feature type="domain" description="REJ" evidence="10">
    <location>
        <begin position="443"/>
        <end position="1142"/>
    </location>
</feature>
<dbReference type="PROSITE" id="PS50095">
    <property type="entry name" value="PLAT"/>
    <property type="match status" value="1"/>
</dbReference>
<dbReference type="Gene3D" id="2.60.60.20">
    <property type="entry name" value="PLAT/LH2 domain"/>
    <property type="match status" value="1"/>
</dbReference>
<evidence type="ECO:0000259" key="10">
    <source>
        <dbReference type="PROSITE" id="PS51111"/>
    </source>
</evidence>
<evidence type="ECO:0000256" key="6">
    <source>
        <dbReference type="PROSITE-ProRule" id="PRU00152"/>
    </source>
</evidence>
<evidence type="ECO:0000256" key="8">
    <source>
        <dbReference type="SAM" id="Phobius"/>
    </source>
</evidence>
<feature type="transmembrane region" description="Helical" evidence="8">
    <location>
        <begin position="1826"/>
        <end position="1852"/>
    </location>
</feature>
<reference evidence="11 12" key="1">
    <citation type="journal article" date="2012" name="Genome Biol.">
        <title>Sequencing three crocodilian genomes to illuminate the evolution of archosaurs and amniotes.</title>
        <authorList>
            <person name="St John J.A."/>
            <person name="Braun E.L."/>
            <person name="Isberg S.R."/>
            <person name="Miles L.G."/>
            <person name="Chong A.Y."/>
            <person name="Gongora J."/>
            <person name="Dalzell P."/>
            <person name="Moran C."/>
            <person name="Bed'hom B."/>
            <person name="Abzhanov A."/>
            <person name="Burgess S.C."/>
            <person name="Cooksey A.M."/>
            <person name="Castoe T.A."/>
            <person name="Crawford N.G."/>
            <person name="Densmore L.D."/>
            <person name="Drew J.C."/>
            <person name="Edwards S.V."/>
            <person name="Faircloth B.C."/>
            <person name="Fujita M.K."/>
            <person name="Greenwold M.J."/>
            <person name="Hoffmann F.G."/>
            <person name="Howard J.M."/>
            <person name="Iguchi T."/>
            <person name="Janes D.E."/>
            <person name="Khan S.Y."/>
            <person name="Kohno S."/>
            <person name="de Koning A.J."/>
            <person name="Lance S.L."/>
            <person name="McCarthy F.M."/>
            <person name="McCormack J.E."/>
            <person name="Merchant M.E."/>
            <person name="Peterson D.G."/>
            <person name="Pollock D.D."/>
            <person name="Pourmand N."/>
            <person name="Raney B.J."/>
            <person name="Roessler K.A."/>
            <person name="Sanford J.R."/>
            <person name="Sawyer R.H."/>
            <person name="Schmidt C.J."/>
            <person name="Triplett E.W."/>
            <person name="Tuberville T.D."/>
            <person name="Venegas-Anaya M."/>
            <person name="Howard J.T."/>
            <person name="Jarvis E.D."/>
            <person name="Guillette L.J.Jr."/>
            <person name="Glenn T.C."/>
            <person name="Green R.E."/>
            <person name="Ray D.A."/>
        </authorList>
    </citation>
    <scope>NUCLEOTIDE SEQUENCE [LARGE SCALE GENOMIC DNA]</scope>
    <source>
        <strain evidence="11">KSC_2009_1</strain>
    </source>
</reference>
<dbReference type="eggNOG" id="KOG3599">
    <property type="taxonomic scope" value="Eukaryota"/>
</dbReference>
<feature type="compositionally biased region" description="Polar residues" evidence="7">
    <location>
        <begin position="1783"/>
        <end position="1797"/>
    </location>
</feature>
<keyword evidence="3 8" id="KW-0812">Transmembrane</keyword>
<dbReference type="PANTHER" id="PTHR10877:SF185">
    <property type="entry name" value="POLYCYSTIN FAMILY RECEPTOR FOR EGG JELLY"/>
    <property type="match status" value="1"/>
</dbReference>
<organism evidence="11 12">
    <name type="scientific">Alligator mississippiensis</name>
    <name type="common">American alligator</name>
    <dbReference type="NCBI Taxonomy" id="8496"/>
    <lineage>
        <taxon>Eukaryota</taxon>
        <taxon>Metazoa</taxon>
        <taxon>Chordata</taxon>
        <taxon>Craniata</taxon>
        <taxon>Vertebrata</taxon>
        <taxon>Euteleostomi</taxon>
        <taxon>Archelosauria</taxon>
        <taxon>Archosauria</taxon>
        <taxon>Crocodylia</taxon>
        <taxon>Alligatoridae</taxon>
        <taxon>Alligatorinae</taxon>
        <taxon>Alligator</taxon>
    </lineage>
</organism>
<dbReference type="SUPFAM" id="SSF49723">
    <property type="entry name" value="Lipase/lipooxygenase domain (PLAT/LH2 domain)"/>
    <property type="match status" value="1"/>
</dbReference>
<feature type="domain" description="PLAT" evidence="9">
    <location>
        <begin position="1452"/>
        <end position="1569"/>
    </location>
</feature>
<dbReference type="GO" id="GO:0016020">
    <property type="term" value="C:membrane"/>
    <property type="evidence" value="ECO:0007669"/>
    <property type="project" value="UniProtKB-SubCell"/>
</dbReference>
<gene>
    <name evidence="11" type="primary">PKDREJ</name>
    <name evidence="11" type="ORF">Y1Q_0016875</name>
</gene>
<dbReference type="InterPro" id="IPR014010">
    <property type="entry name" value="REJ_dom"/>
</dbReference>
<keyword evidence="5 8" id="KW-0472">Membrane</keyword>
<keyword evidence="4 8" id="KW-1133">Transmembrane helix</keyword>
<dbReference type="GO" id="GO:0005262">
    <property type="term" value="F:calcium channel activity"/>
    <property type="evidence" value="ECO:0007669"/>
    <property type="project" value="TreeGrafter"/>
</dbReference>
<feature type="region of interest" description="Disordered" evidence="7">
    <location>
        <begin position="1767"/>
        <end position="1807"/>
    </location>
</feature>
<feature type="compositionally biased region" description="Polar residues" evidence="7">
    <location>
        <begin position="1718"/>
        <end position="1738"/>
    </location>
</feature>
<dbReference type="Proteomes" id="UP000050525">
    <property type="component" value="Unassembled WGS sequence"/>
</dbReference>
<dbReference type="PANTHER" id="PTHR10877">
    <property type="entry name" value="POLYCYSTIN FAMILY MEMBER"/>
    <property type="match status" value="1"/>
</dbReference>
<dbReference type="InterPro" id="IPR018785">
    <property type="entry name" value="CDPF1_dom"/>
</dbReference>
<evidence type="ECO:0000256" key="2">
    <source>
        <dbReference type="ARBA" id="ARBA00007200"/>
    </source>
</evidence>
<evidence type="ECO:0000256" key="4">
    <source>
        <dbReference type="ARBA" id="ARBA00022989"/>
    </source>
</evidence>
<evidence type="ECO:0000259" key="9">
    <source>
        <dbReference type="PROSITE" id="PS50095"/>
    </source>
</evidence>
<dbReference type="STRING" id="8496.A0A151P6S6"/>
<dbReference type="PROSITE" id="PS51111">
    <property type="entry name" value="REJ"/>
    <property type="match status" value="1"/>
</dbReference>
<dbReference type="InterPro" id="IPR046791">
    <property type="entry name" value="Polycystin_dom"/>
</dbReference>
<dbReference type="Pfam" id="PF10170">
    <property type="entry name" value="C6_DPF"/>
    <property type="match status" value="1"/>
</dbReference>
<feature type="transmembrane region" description="Helical" evidence="8">
    <location>
        <begin position="1647"/>
        <end position="1672"/>
    </location>
</feature>
<dbReference type="FunFam" id="2.60.60.20:FF:000016">
    <property type="entry name" value="Polycystin family receptor for egg jelly"/>
    <property type="match status" value="1"/>
</dbReference>
<dbReference type="Pfam" id="PF02010">
    <property type="entry name" value="REJ"/>
    <property type="match status" value="1"/>
</dbReference>